<evidence type="ECO:0000256" key="1">
    <source>
        <dbReference type="SAM" id="MobiDB-lite"/>
    </source>
</evidence>
<accession>A0A409WFT7</accession>
<feature type="compositionally biased region" description="Basic residues" evidence="1">
    <location>
        <begin position="180"/>
        <end position="189"/>
    </location>
</feature>
<feature type="region of interest" description="Disordered" evidence="1">
    <location>
        <begin position="85"/>
        <end position="110"/>
    </location>
</feature>
<proteinExistence type="predicted"/>
<name>A0A409WFT7_PSICY</name>
<dbReference type="OrthoDB" id="3438340at2759"/>
<sequence>MNVELIDEESVDTEALQAQIDLSMSFAQGLVSSWMEPHKFPTNSRRKNLEQELTDYMKRPPRLGVGAAILEGMQIQTRETARLRGKLTGSKRSREEVDVGPLKTASDDESESKAVAIKKKARFDPFDVLHGKKKQNKDTETTIVKPDLYVPPRNDLAIESSDEIERILNSADKTDVSPPKSRKKRSKIKHITDAMDISVQKAPPPSKVNTSLEIPPTSPRCLKSAKGTLQEAVEASSTQTGLRKTLRSDLLKVPLLNLTGPPSDPGSECEPTTPSTSPKKKRRRRKKKSHPAADGLENTTTTNQPIPT</sequence>
<dbReference type="Proteomes" id="UP000283269">
    <property type="component" value="Unassembled WGS sequence"/>
</dbReference>
<evidence type="ECO:0000313" key="2">
    <source>
        <dbReference type="EMBL" id="PPQ77408.1"/>
    </source>
</evidence>
<dbReference type="EMBL" id="NHYD01003440">
    <property type="protein sequence ID" value="PPQ77408.1"/>
    <property type="molecule type" value="Genomic_DNA"/>
</dbReference>
<organism evidence="2 3">
    <name type="scientific">Psilocybe cyanescens</name>
    <dbReference type="NCBI Taxonomy" id="93625"/>
    <lineage>
        <taxon>Eukaryota</taxon>
        <taxon>Fungi</taxon>
        <taxon>Dikarya</taxon>
        <taxon>Basidiomycota</taxon>
        <taxon>Agaricomycotina</taxon>
        <taxon>Agaricomycetes</taxon>
        <taxon>Agaricomycetidae</taxon>
        <taxon>Agaricales</taxon>
        <taxon>Agaricineae</taxon>
        <taxon>Strophariaceae</taxon>
        <taxon>Psilocybe</taxon>
    </lineage>
</organism>
<dbReference type="InParanoid" id="A0A409WFT7"/>
<reference evidence="2 3" key="1">
    <citation type="journal article" date="2018" name="Evol. Lett.">
        <title>Horizontal gene cluster transfer increased hallucinogenic mushroom diversity.</title>
        <authorList>
            <person name="Reynolds H.T."/>
            <person name="Vijayakumar V."/>
            <person name="Gluck-Thaler E."/>
            <person name="Korotkin H.B."/>
            <person name="Matheny P.B."/>
            <person name="Slot J.C."/>
        </authorList>
    </citation>
    <scope>NUCLEOTIDE SEQUENCE [LARGE SCALE GENOMIC DNA]</scope>
    <source>
        <strain evidence="2 3">2631</strain>
    </source>
</reference>
<evidence type="ECO:0000313" key="3">
    <source>
        <dbReference type="Proteomes" id="UP000283269"/>
    </source>
</evidence>
<comment type="caution">
    <text evidence="2">The sequence shown here is derived from an EMBL/GenBank/DDBJ whole genome shotgun (WGS) entry which is preliminary data.</text>
</comment>
<dbReference type="AlphaFoldDB" id="A0A409WFT7"/>
<keyword evidence="3" id="KW-1185">Reference proteome</keyword>
<gene>
    <name evidence="2" type="ORF">CVT25_010990</name>
</gene>
<feature type="compositionally biased region" description="Basic residues" evidence="1">
    <location>
        <begin position="278"/>
        <end position="290"/>
    </location>
</feature>
<feature type="region of interest" description="Disordered" evidence="1">
    <location>
        <begin position="168"/>
        <end position="308"/>
    </location>
</feature>
<feature type="compositionally biased region" description="Polar residues" evidence="1">
    <location>
        <begin position="297"/>
        <end position="308"/>
    </location>
</feature>
<protein>
    <submittedName>
        <fullName evidence="2">Uncharacterized protein</fullName>
    </submittedName>
</protein>